<dbReference type="OrthoDB" id="9781342at2"/>
<dbReference type="Pfam" id="PF01019">
    <property type="entry name" value="G_glu_transpept"/>
    <property type="match status" value="1"/>
</dbReference>
<dbReference type="Proteomes" id="UP000199340">
    <property type="component" value="Unassembled WGS sequence"/>
</dbReference>
<feature type="chain" id="PRO_5011563359" description="Glutathione hydrolase proenzyme" evidence="12">
    <location>
        <begin position="20"/>
        <end position="591"/>
    </location>
</feature>
<feature type="signal peptide" evidence="12">
    <location>
        <begin position="1"/>
        <end position="19"/>
    </location>
</feature>
<keyword evidence="7 11" id="KW-0012">Acyltransferase</keyword>
<dbReference type="GO" id="GO:0006751">
    <property type="term" value="P:glutathione catabolic process"/>
    <property type="evidence" value="ECO:0007669"/>
    <property type="project" value="UniProtKB-UniRule"/>
</dbReference>
<dbReference type="STRING" id="490829.SAMN05421850_10311"/>
<evidence type="ECO:0000256" key="4">
    <source>
        <dbReference type="ARBA" id="ARBA00022679"/>
    </source>
</evidence>
<evidence type="ECO:0000256" key="1">
    <source>
        <dbReference type="ARBA" id="ARBA00001049"/>
    </source>
</evidence>
<keyword evidence="4 11" id="KW-0808">Transferase</keyword>
<dbReference type="EMBL" id="FNEB01000003">
    <property type="protein sequence ID" value="SDI46119.1"/>
    <property type="molecule type" value="Genomic_DNA"/>
</dbReference>
<dbReference type="EC" id="2.3.2.2" evidence="11"/>
<accession>A0A1G8KRX4</accession>
<dbReference type="AlphaFoldDB" id="A0A1G8KRX4"/>
<dbReference type="GO" id="GO:0103068">
    <property type="term" value="F:leukotriene C4 gamma-glutamyl transferase activity"/>
    <property type="evidence" value="ECO:0007669"/>
    <property type="project" value="UniProtKB-EC"/>
</dbReference>
<comment type="similarity">
    <text evidence="3 11">Belongs to the gamma-glutamyltransferase family.</text>
</comment>
<dbReference type="InterPro" id="IPR043138">
    <property type="entry name" value="GGT_lsub"/>
</dbReference>
<dbReference type="NCBIfam" id="TIGR00066">
    <property type="entry name" value="g_glut_trans"/>
    <property type="match status" value="1"/>
</dbReference>
<keyword evidence="11" id="KW-0317">Glutathione biosynthesis</keyword>
<protein>
    <recommendedName>
        <fullName evidence="11">Glutathione hydrolase proenzyme</fullName>
        <ecNumber evidence="11">2.3.2.2</ecNumber>
        <ecNumber evidence="11">3.4.19.13</ecNumber>
    </recommendedName>
    <component>
        <recommendedName>
            <fullName evidence="11">Glutathione hydrolase large chain</fullName>
        </recommendedName>
    </component>
    <component>
        <recommendedName>
            <fullName evidence="11">Glutathione hydrolase small chain</fullName>
        </recommendedName>
    </component>
</protein>
<evidence type="ECO:0000256" key="12">
    <source>
        <dbReference type="SAM" id="SignalP"/>
    </source>
</evidence>
<dbReference type="PANTHER" id="PTHR43199">
    <property type="entry name" value="GLUTATHIONE HYDROLASE"/>
    <property type="match status" value="1"/>
</dbReference>
<evidence type="ECO:0000313" key="13">
    <source>
        <dbReference type="EMBL" id="SDI46119.1"/>
    </source>
</evidence>
<evidence type="ECO:0000256" key="5">
    <source>
        <dbReference type="ARBA" id="ARBA00022801"/>
    </source>
</evidence>
<organism evidence="13 14">
    <name type="scientific">Lutimaribacter saemankumensis</name>
    <dbReference type="NCBI Taxonomy" id="490829"/>
    <lineage>
        <taxon>Bacteria</taxon>
        <taxon>Pseudomonadati</taxon>
        <taxon>Pseudomonadota</taxon>
        <taxon>Alphaproteobacteria</taxon>
        <taxon>Rhodobacterales</taxon>
        <taxon>Roseobacteraceae</taxon>
        <taxon>Lutimaribacter</taxon>
    </lineage>
</organism>
<dbReference type="UniPathway" id="UPA00204"/>
<evidence type="ECO:0000313" key="14">
    <source>
        <dbReference type="Proteomes" id="UP000199340"/>
    </source>
</evidence>
<comment type="pathway">
    <text evidence="11">Sulfur metabolism; glutathione metabolism.</text>
</comment>
<keyword evidence="5 11" id="KW-0378">Hydrolase</keyword>
<evidence type="ECO:0000256" key="8">
    <source>
        <dbReference type="ARBA" id="ARBA00047417"/>
    </source>
</evidence>
<comment type="catalytic activity">
    <reaction evidence="1 11">
        <text>an S-substituted glutathione + H2O = an S-substituted L-cysteinylglycine + L-glutamate</text>
        <dbReference type="Rhea" id="RHEA:59468"/>
        <dbReference type="ChEBI" id="CHEBI:15377"/>
        <dbReference type="ChEBI" id="CHEBI:29985"/>
        <dbReference type="ChEBI" id="CHEBI:90779"/>
        <dbReference type="ChEBI" id="CHEBI:143103"/>
        <dbReference type="EC" id="3.4.19.13"/>
    </reaction>
</comment>
<dbReference type="InterPro" id="IPR000101">
    <property type="entry name" value="GGT_peptidase"/>
</dbReference>
<evidence type="ECO:0000256" key="7">
    <source>
        <dbReference type="ARBA" id="ARBA00023315"/>
    </source>
</evidence>
<feature type="active site" description="Nucleophile" evidence="9">
    <location>
        <position position="412"/>
    </location>
</feature>
<dbReference type="SUPFAM" id="SSF56235">
    <property type="entry name" value="N-terminal nucleophile aminohydrolases (Ntn hydrolases)"/>
    <property type="match status" value="1"/>
</dbReference>
<evidence type="ECO:0000256" key="3">
    <source>
        <dbReference type="ARBA" id="ARBA00009381"/>
    </source>
</evidence>
<reference evidence="13 14" key="1">
    <citation type="submission" date="2016-10" db="EMBL/GenBank/DDBJ databases">
        <authorList>
            <person name="de Groot N.N."/>
        </authorList>
    </citation>
    <scope>NUCLEOTIDE SEQUENCE [LARGE SCALE GENOMIC DNA]</scope>
    <source>
        <strain evidence="13 14">DSM 28010</strain>
    </source>
</reference>
<dbReference type="Gene3D" id="1.10.246.130">
    <property type="match status" value="1"/>
</dbReference>
<name>A0A1G8KRX4_9RHOB</name>
<sequence>MRHGLFAVLLALAAPAALAQQAADTVAPEGAGAGAVATSAAVAGAQEAKAAGLPVAASDWMVAVANPLAAEAGARVLRAGGTAADAMVAVQAVLGLVEPQSSGLGGGAFLVWYDAGTGAVTTLDGRETAPLAATPRLFLNDAGEPLGFFEAVVGGRSVGVPGTPALLDAAHRRWGRANWAGLFAEAIDLAENGFAVSPRLAASVARDAERLASHPVTAGYFLPGGVPVAEGAVLRNPDYAAVLRRIASDGAGAFYTGEIAADIVRAVRDAANPGLLSALDLAVYEVKERAPVCVAYRGADVCGMGPPSSGALSVGQILGMLDGHDLPGPANADAWRLIGDASRLAFADRGLYMADSDFVPVPVAGLVDPAYMAGRGALLRGDDALPEVTPGRPEFDHGWNYAPGRDMARPATSHISIVDRYGNALSMTTTIENAFGSRVMVRGFLLNNELTDFSFRSHDDGRPVANAVAPGKRPRSSMAPTIVLRGGKPVLVVGSPGGSRIIGYVAKTIIAHLDWGMDVQQAVSLPHLVNRFGTYDLEEGTAAADLAEPLAAMGYEVALRELNSGLHAISIGPDGLRGGADPRREGVALGD</sequence>
<evidence type="ECO:0000256" key="6">
    <source>
        <dbReference type="ARBA" id="ARBA00023145"/>
    </source>
</evidence>
<proteinExistence type="inferred from homology"/>
<dbReference type="InterPro" id="IPR051792">
    <property type="entry name" value="GGT_bact"/>
</dbReference>
<feature type="binding site" evidence="10">
    <location>
        <position position="452"/>
    </location>
    <ligand>
        <name>L-glutamate</name>
        <dbReference type="ChEBI" id="CHEBI:29985"/>
    </ligand>
</feature>
<comment type="catalytic activity">
    <reaction evidence="8 11">
        <text>an N-terminal (5-L-glutamyl)-[peptide] + an alpha-amino acid = 5-L-glutamyl amino acid + an N-terminal L-alpha-aminoacyl-[peptide]</text>
        <dbReference type="Rhea" id="RHEA:23904"/>
        <dbReference type="Rhea" id="RHEA-COMP:9780"/>
        <dbReference type="Rhea" id="RHEA-COMP:9795"/>
        <dbReference type="ChEBI" id="CHEBI:77644"/>
        <dbReference type="ChEBI" id="CHEBI:78597"/>
        <dbReference type="ChEBI" id="CHEBI:78599"/>
        <dbReference type="ChEBI" id="CHEBI:78608"/>
        <dbReference type="EC" id="2.3.2.2"/>
    </reaction>
</comment>
<keyword evidence="12" id="KW-0732">Signal</keyword>
<dbReference type="GO" id="GO:0036374">
    <property type="term" value="F:glutathione hydrolase activity"/>
    <property type="evidence" value="ECO:0007669"/>
    <property type="project" value="UniProtKB-UniRule"/>
</dbReference>
<dbReference type="InterPro" id="IPR043137">
    <property type="entry name" value="GGT_ssub_C"/>
</dbReference>
<dbReference type="InterPro" id="IPR029055">
    <property type="entry name" value="Ntn_hydrolases_N"/>
</dbReference>
<evidence type="ECO:0000256" key="9">
    <source>
        <dbReference type="PIRSR" id="PIRSR600101-1"/>
    </source>
</evidence>
<feature type="binding site" evidence="10">
    <location>
        <begin position="476"/>
        <end position="477"/>
    </location>
    <ligand>
        <name>L-glutamate</name>
        <dbReference type="ChEBI" id="CHEBI:29985"/>
    </ligand>
</feature>
<evidence type="ECO:0000256" key="10">
    <source>
        <dbReference type="PIRSR" id="PIRSR600101-2"/>
    </source>
</evidence>
<dbReference type="PRINTS" id="PR01210">
    <property type="entry name" value="GGTRANSPTASE"/>
</dbReference>
<keyword evidence="6 11" id="KW-0865">Zymogen</keyword>
<comment type="subunit">
    <text evidence="11">This enzyme consists of two polypeptide chains, which are synthesized in precursor form from a single polypeptide.</text>
</comment>
<evidence type="ECO:0000256" key="2">
    <source>
        <dbReference type="ARBA" id="ARBA00001089"/>
    </source>
</evidence>
<dbReference type="PANTHER" id="PTHR43199:SF1">
    <property type="entry name" value="GLUTATHIONE HYDROLASE PROENZYME"/>
    <property type="match status" value="1"/>
</dbReference>
<comment type="PTM">
    <text evidence="11">Cleaved by autocatalysis into a large and a small subunit.</text>
</comment>
<feature type="binding site" evidence="10">
    <location>
        <position position="126"/>
    </location>
    <ligand>
        <name>L-glutamate</name>
        <dbReference type="ChEBI" id="CHEBI:29985"/>
    </ligand>
</feature>
<dbReference type="Gene3D" id="3.60.20.40">
    <property type="match status" value="1"/>
</dbReference>
<gene>
    <name evidence="13" type="ORF">SAMN05421850_10311</name>
</gene>
<evidence type="ECO:0000256" key="11">
    <source>
        <dbReference type="RuleBase" id="RU368036"/>
    </source>
</evidence>
<dbReference type="EC" id="3.4.19.13" evidence="11"/>
<dbReference type="GO" id="GO:0006750">
    <property type="term" value="P:glutathione biosynthetic process"/>
    <property type="evidence" value="ECO:0007669"/>
    <property type="project" value="UniProtKB-KW"/>
</dbReference>
<dbReference type="RefSeq" id="WP_090027985.1">
    <property type="nucleotide sequence ID" value="NZ_FNEB01000003.1"/>
</dbReference>
<feature type="binding site" evidence="10">
    <location>
        <position position="498"/>
    </location>
    <ligand>
        <name>L-glutamate</name>
        <dbReference type="ChEBI" id="CHEBI:29985"/>
    </ligand>
</feature>
<comment type="catalytic activity">
    <reaction evidence="2 11">
        <text>glutathione + H2O = L-cysteinylglycine + L-glutamate</text>
        <dbReference type="Rhea" id="RHEA:28807"/>
        <dbReference type="ChEBI" id="CHEBI:15377"/>
        <dbReference type="ChEBI" id="CHEBI:29985"/>
        <dbReference type="ChEBI" id="CHEBI:57925"/>
        <dbReference type="ChEBI" id="CHEBI:61694"/>
        <dbReference type="EC" id="3.4.19.13"/>
    </reaction>
</comment>
<keyword evidence="14" id="KW-1185">Reference proteome</keyword>